<proteinExistence type="predicted"/>
<accession>A0ABD2P8M6</accession>
<feature type="region of interest" description="Disordered" evidence="1">
    <location>
        <begin position="56"/>
        <end position="84"/>
    </location>
</feature>
<name>A0ABD2P8M6_9CUCU</name>
<dbReference type="Proteomes" id="UP001516400">
    <property type="component" value="Unassembled WGS sequence"/>
</dbReference>
<comment type="caution">
    <text evidence="2">The sequence shown here is derived from an EMBL/GenBank/DDBJ whole genome shotgun (WGS) entry which is preliminary data.</text>
</comment>
<evidence type="ECO:0000256" key="1">
    <source>
        <dbReference type="SAM" id="MobiDB-lite"/>
    </source>
</evidence>
<dbReference type="AlphaFoldDB" id="A0ABD2P8M6"/>
<reference evidence="2 3" key="1">
    <citation type="journal article" date="2021" name="BMC Biol.">
        <title>Horizontally acquired antibacterial genes associated with adaptive radiation of ladybird beetles.</title>
        <authorList>
            <person name="Li H.S."/>
            <person name="Tang X.F."/>
            <person name="Huang Y.H."/>
            <person name="Xu Z.Y."/>
            <person name="Chen M.L."/>
            <person name="Du X.Y."/>
            <person name="Qiu B.Y."/>
            <person name="Chen P.T."/>
            <person name="Zhang W."/>
            <person name="Slipinski A."/>
            <person name="Escalona H.E."/>
            <person name="Waterhouse R.M."/>
            <person name="Zwick A."/>
            <person name="Pang H."/>
        </authorList>
    </citation>
    <scope>NUCLEOTIDE SEQUENCE [LARGE SCALE GENOMIC DNA]</scope>
    <source>
        <strain evidence="2">SYSU2018</strain>
    </source>
</reference>
<gene>
    <name evidence="2" type="ORF">HHI36_001768</name>
</gene>
<protein>
    <submittedName>
        <fullName evidence="2">Uncharacterized protein</fullName>
    </submittedName>
</protein>
<feature type="compositionally biased region" description="Basic and acidic residues" evidence="1">
    <location>
        <begin position="64"/>
        <end position="75"/>
    </location>
</feature>
<dbReference type="EMBL" id="JABFTP020000185">
    <property type="protein sequence ID" value="KAL3287293.1"/>
    <property type="molecule type" value="Genomic_DNA"/>
</dbReference>
<feature type="non-terminal residue" evidence="2">
    <location>
        <position position="160"/>
    </location>
</feature>
<keyword evidence="3" id="KW-1185">Reference proteome</keyword>
<evidence type="ECO:0000313" key="3">
    <source>
        <dbReference type="Proteomes" id="UP001516400"/>
    </source>
</evidence>
<evidence type="ECO:0000313" key="2">
    <source>
        <dbReference type="EMBL" id="KAL3287293.1"/>
    </source>
</evidence>
<organism evidence="2 3">
    <name type="scientific">Cryptolaemus montrouzieri</name>
    <dbReference type="NCBI Taxonomy" id="559131"/>
    <lineage>
        <taxon>Eukaryota</taxon>
        <taxon>Metazoa</taxon>
        <taxon>Ecdysozoa</taxon>
        <taxon>Arthropoda</taxon>
        <taxon>Hexapoda</taxon>
        <taxon>Insecta</taxon>
        <taxon>Pterygota</taxon>
        <taxon>Neoptera</taxon>
        <taxon>Endopterygota</taxon>
        <taxon>Coleoptera</taxon>
        <taxon>Polyphaga</taxon>
        <taxon>Cucujiformia</taxon>
        <taxon>Coccinelloidea</taxon>
        <taxon>Coccinellidae</taxon>
        <taxon>Scymninae</taxon>
        <taxon>Scymnini</taxon>
        <taxon>Cryptolaemus</taxon>
    </lineage>
</organism>
<sequence>MYENQNDRGHVTYLGEDDTGDMKKNFEPRKNVIYGTLDQPDLLEAYIPMSEILIAEEEEVPENEDTKATEYNSKHESKKAKNSNKSNWNLINKYSGKRTTIDHNLFENFKNKEVKFLVNDFNHFFAASVADDTFAEKNDIPAIPARFPASIFMKPTDERE</sequence>